<evidence type="ECO:0000256" key="1">
    <source>
        <dbReference type="SAM" id="Phobius"/>
    </source>
</evidence>
<evidence type="ECO:0000313" key="3">
    <source>
        <dbReference type="Proteomes" id="UP001189624"/>
    </source>
</evidence>
<dbReference type="Gramene" id="rna-AYBTSS11_LOCUS19910">
    <property type="protein sequence ID" value="CAJ1963688.1"/>
    <property type="gene ID" value="gene-AYBTSS11_LOCUS19910"/>
</dbReference>
<protein>
    <submittedName>
        <fullName evidence="2">Uncharacterized protein</fullName>
    </submittedName>
</protein>
<accession>A0AA86SSU6</accession>
<keyword evidence="3" id="KW-1185">Reference proteome</keyword>
<dbReference type="Proteomes" id="UP001189624">
    <property type="component" value="Chromosome 6"/>
</dbReference>
<dbReference type="PANTHER" id="PTHR31509">
    <property type="entry name" value="BPS1-LIKE PROTEIN"/>
    <property type="match status" value="1"/>
</dbReference>
<sequence length="377" mass="42645">MGTNSSVSGFYNFLTQGLNELHQSFLSHTFMSIQFLSQVISSLQSFHSQLTTLVRKLRLPVGGKWLDEYMDESSRLWDACHVLKSAISGMENYYSAASNIASSLDGYHQFTPELSRQVGILTLILCTSPFLKSLFIVYQLVYKSKCSSNKIIFDSDLVVFYERHLVVCDVKNLFNKSNVIQVIRAINVCQREILGLEEENKSLMETRIEPLSQCLIQNISMESKLNGFSGFRGVLYAMRSVSSLLLMILLCGLAYCWSSSCFHQGYEGHMVFGSGFMVSMAMLQQKVAEEIDQIEGQPGILLFEFQQAKSAMEELKVELERITGYEGHAEIQEKVDNVKSCFGLLRCGVETITGQLDDFFDEIVEGRKKLLDMCSHR</sequence>
<proteinExistence type="predicted"/>
<dbReference type="EMBL" id="OY731403">
    <property type="protein sequence ID" value="CAJ1963688.1"/>
    <property type="molecule type" value="Genomic_DNA"/>
</dbReference>
<organism evidence="2 3">
    <name type="scientific">Sphenostylis stenocarpa</name>
    <dbReference type="NCBI Taxonomy" id="92480"/>
    <lineage>
        <taxon>Eukaryota</taxon>
        <taxon>Viridiplantae</taxon>
        <taxon>Streptophyta</taxon>
        <taxon>Embryophyta</taxon>
        <taxon>Tracheophyta</taxon>
        <taxon>Spermatophyta</taxon>
        <taxon>Magnoliopsida</taxon>
        <taxon>eudicotyledons</taxon>
        <taxon>Gunneridae</taxon>
        <taxon>Pentapetalae</taxon>
        <taxon>rosids</taxon>
        <taxon>fabids</taxon>
        <taxon>Fabales</taxon>
        <taxon>Fabaceae</taxon>
        <taxon>Papilionoideae</taxon>
        <taxon>50 kb inversion clade</taxon>
        <taxon>NPAAA clade</taxon>
        <taxon>indigoferoid/millettioid clade</taxon>
        <taxon>Phaseoleae</taxon>
        <taxon>Sphenostylis</taxon>
    </lineage>
</organism>
<dbReference type="AlphaFoldDB" id="A0AA86SSU6"/>
<keyword evidence="1" id="KW-0812">Transmembrane</keyword>
<keyword evidence="1" id="KW-0472">Membrane</keyword>
<reference evidence="2" key="1">
    <citation type="submission" date="2023-10" db="EMBL/GenBank/DDBJ databases">
        <authorList>
            <person name="Domelevo Entfellner J.-B."/>
        </authorList>
    </citation>
    <scope>NUCLEOTIDE SEQUENCE</scope>
</reference>
<feature type="transmembrane region" description="Helical" evidence="1">
    <location>
        <begin position="234"/>
        <end position="255"/>
    </location>
</feature>
<keyword evidence="1" id="KW-1133">Transmembrane helix</keyword>
<gene>
    <name evidence="2" type="ORF">AYBTSS11_LOCUS19910</name>
</gene>
<evidence type="ECO:0000313" key="2">
    <source>
        <dbReference type="EMBL" id="CAJ1963688.1"/>
    </source>
</evidence>
<name>A0AA86SSU6_9FABA</name>